<reference evidence="6 7" key="1">
    <citation type="journal article" date="2019" name="PLoS ONE">
        <title>Genomic analyses reveal an absence of contemporary introgressive admixture between fin whales and blue whales, despite known hybrids.</title>
        <authorList>
            <person name="Westbury M.V."/>
            <person name="Petersen B."/>
            <person name="Lorenzen E.D."/>
        </authorList>
    </citation>
    <scope>NUCLEOTIDE SEQUENCE [LARGE SCALE GENOMIC DNA]</scope>
    <source>
        <strain evidence="6">FinWhale-01</strain>
    </source>
</reference>
<dbReference type="Proteomes" id="UP000437017">
    <property type="component" value="Unassembled WGS sequence"/>
</dbReference>
<dbReference type="GO" id="GO:0050660">
    <property type="term" value="F:flavin adenine dinucleotide binding"/>
    <property type="evidence" value="ECO:0007669"/>
    <property type="project" value="InterPro"/>
</dbReference>
<keyword evidence="7" id="KW-1185">Reference proteome</keyword>
<dbReference type="Gene3D" id="3.50.50.60">
    <property type="entry name" value="FAD/NAD(P)-binding domain"/>
    <property type="match status" value="1"/>
</dbReference>
<evidence type="ECO:0000256" key="3">
    <source>
        <dbReference type="ARBA" id="ARBA00022827"/>
    </source>
</evidence>
<evidence type="ECO:0000256" key="2">
    <source>
        <dbReference type="ARBA" id="ARBA00022630"/>
    </source>
</evidence>
<keyword evidence="4 5" id="KW-0560">Oxidoreductase</keyword>
<sequence>MVCSGLETDPFMPLHNFPGITSFKGQYVHSWEYKSPEKFHGKKIIVIGIGNSGGDLAIELSHVAAPNLEFKRLQASKTALEKVQKG</sequence>
<evidence type="ECO:0000313" key="7">
    <source>
        <dbReference type="Proteomes" id="UP000437017"/>
    </source>
</evidence>
<dbReference type="OrthoDB" id="66881at2759"/>
<dbReference type="EMBL" id="SGJD01002626">
    <property type="protein sequence ID" value="KAB0394995.1"/>
    <property type="molecule type" value="Genomic_DNA"/>
</dbReference>
<comment type="cofactor">
    <cofactor evidence="5">
        <name>FAD</name>
        <dbReference type="ChEBI" id="CHEBI:57692"/>
    </cofactor>
</comment>
<comment type="similarity">
    <text evidence="1 5">Belongs to the FMO family.</text>
</comment>
<dbReference type="SUPFAM" id="SSF51905">
    <property type="entry name" value="FAD/NAD(P)-binding domain"/>
    <property type="match status" value="1"/>
</dbReference>
<dbReference type="FunFam" id="3.50.50.60:FF:000042">
    <property type="entry name" value="Dimethylaniline monooxygenase [N-oxide-forming]"/>
    <property type="match status" value="1"/>
</dbReference>
<gene>
    <name evidence="6" type="ORF">E2I00_007934</name>
</gene>
<dbReference type="InterPro" id="IPR036188">
    <property type="entry name" value="FAD/NAD-bd_sf"/>
</dbReference>
<protein>
    <recommendedName>
        <fullName evidence="5">Flavin-containing monooxygenase</fullName>
        <ecNumber evidence="5">1.-.-.-</ecNumber>
    </recommendedName>
</protein>
<dbReference type="GO" id="GO:0050661">
    <property type="term" value="F:NADP binding"/>
    <property type="evidence" value="ECO:0007669"/>
    <property type="project" value="InterPro"/>
</dbReference>
<name>A0A643C5A9_BALPH</name>
<evidence type="ECO:0000313" key="6">
    <source>
        <dbReference type="EMBL" id="KAB0394995.1"/>
    </source>
</evidence>
<keyword evidence="5" id="KW-0503">Monooxygenase</keyword>
<dbReference type="GO" id="GO:0004499">
    <property type="term" value="F:N,N-dimethylaniline monooxygenase activity"/>
    <property type="evidence" value="ECO:0007669"/>
    <property type="project" value="InterPro"/>
</dbReference>
<dbReference type="AlphaFoldDB" id="A0A643C5A9"/>
<dbReference type="PANTHER" id="PTHR23023">
    <property type="entry name" value="DIMETHYLANILINE MONOOXYGENASE"/>
    <property type="match status" value="1"/>
</dbReference>
<evidence type="ECO:0000256" key="5">
    <source>
        <dbReference type="RuleBase" id="RU361177"/>
    </source>
</evidence>
<proteinExistence type="inferred from homology"/>
<keyword evidence="3 5" id="KW-0274">FAD</keyword>
<dbReference type="InterPro" id="IPR020946">
    <property type="entry name" value="Flavin_mOase-like"/>
</dbReference>
<dbReference type="EC" id="1.-.-.-" evidence="5"/>
<dbReference type="Pfam" id="PF00743">
    <property type="entry name" value="FMO-like"/>
    <property type="match status" value="1"/>
</dbReference>
<evidence type="ECO:0000256" key="4">
    <source>
        <dbReference type="ARBA" id="ARBA00023002"/>
    </source>
</evidence>
<evidence type="ECO:0000256" key="1">
    <source>
        <dbReference type="ARBA" id="ARBA00009183"/>
    </source>
</evidence>
<organism evidence="6 7">
    <name type="scientific">Balaenoptera physalus</name>
    <name type="common">Fin whale</name>
    <name type="synonym">Balaena physalus</name>
    <dbReference type="NCBI Taxonomy" id="9770"/>
    <lineage>
        <taxon>Eukaryota</taxon>
        <taxon>Metazoa</taxon>
        <taxon>Chordata</taxon>
        <taxon>Craniata</taxon>
        <taxon>Vertebrata</taxon>
        <taxon>Euteleostomi</taxon>
        <taxon>Mammalia</taxon>
        <taxon>Eutheria</taxon>
        <taxon>Laurasiatheria</taxon>
        <taxon>Artiodactyla</taxon>
        <taxon>Whippomorpha</taxon>
        <taxon>Cetacea</taxon>
        <taxon>Mysticeti</taxon>
        <taxon>Balaenopteridae</taxon>
        <taxon>Balaenoptera</taxon>
    </lineage>
</organism>
<dbReference type="InterPro" id="IPR050346">
    <property type="entry name" value="FMO-like"/>
</dbReference>
<accession>A0A643C5A9</accession>
<keyword evidence="2 5" id="KW-0285">Flavoprotein</keyword>
<comment type="caution">
    <text evidence="6">The sequence shown here is derived from an EMBL/GenBank/DDBJ whole genome shotgun (WGS) entry which is preliminary data.</text>
</comment>